<dbReference type="EnsemblMetazoa" id="CapteT129681">
    <property type="protein sequence ID" value="CapteP129681"/>
    <property type="gene ID" value="CapteG129681"/>
</dbReference>
<keyword evidence="2 5" id="KW-0238">DNA-binding</keyword>
<dbReference type="CDD" id="cd00086">
    <property type="entry name" value="homeodomain"/>
    <property type="match status" value="1"/>
</dbReference>
<sequence length="63" mass="7603">RNQRRARTMFSESATSFLEAEFACNPYPNVETREELAVRLEVQEARVHTWFQNKRSRAKRDMR</sequence>
<feature type="non-terminal residue" evidence="8">
    <location>
        <position position="63"/>
    </location>
</feature>
<name>R7T989_CAPTE</name>
<dbReference type="STRING" id="283909.R7T989"/>
<dbReference type="InterPro" id="IPR009057">
    <property type="entry name" value="Homeodomain-like_sf"/>
</dbReference>
<feature type="DNA-binding region" description="Homeobox" evidence="5">
    <location>
        <begin position="3"/>
        <end position="62"/>
    </location>
</feature>
<dbReference type="GO" id="GO:0005634">
    <property type="term" value="C:nucleus"/>
    <property type="evidence" value="ECO:0007669"/>
    <property type="project" value="UniProtKB-SubCell"/>
</dbReference>
<proteinExistence type="predicted"/>
<feature type="non-terminal residue" evidence="8">
    <location>
        <position position="1"/>
    </location>
</feature>
<dbReference type="Pfam" id="PF00046">
    <property type="entry name" value="Homeodomain"/>
    <property type="match status" value="1"/>
</dbReference>
<evidence type="ECO:0000256" key="5">
    <source>
        <dbReference type="PROSITE-ProRule" id="PRU00108"/>
    </source>
</evidence>
<keyword evidence="10" id="KW-1185">Reference proteome</keyword>
<evidence type="ECO:0000256" key="6">
    <source>
        <dbReference type="RuleBase" id="RU000682"/>
    </source>
</evidence>
<evidence type="ECO:0000256" key="2">
    <source>
        <dbReference type="ARBA" id="ARBA00023125"/>
    </source>
</evidence>
<gene>
    <name evidence="8" type="ORF">CAPTEDRAFT_129681</name>
</gene>
<dbReference type="InterPro" id="IPR001356">
    <property type="entry name" value="HD"/>
</dbReference>
<dbReference type="Proteomes" id="UP000014760">
    <property type="component" value="Unassembled WGS sequence"/>
</dbReference>
<evidence type="ECO:0000256" key="1">
    <source>
        <dbReference type="ARBA" id="ARBA00004123"/>
    </source>
</evidence>
<accession>R7T989</accession>
<dbReference type="GO" id="GO:0000981">
    <property type="term" value="F:DNA-binding transcription factor activity, RNA polymerase II-specific"/>
    <property type="evidence" value="ECO:0007669"/>
    <property type="project" value="TreeGrafter"/>
</dbReference>
<dbReference type="PANTHER" id="PTHR46123">
    <property type="entry name" value="MIX-TYPE HOMEOBOX GENE 1-RELATED"/>
    <property type="match status" value="1"/>
</dbReference>
<keyword evidence="4 5" id="KW-0539">Nucleus</keyword>
<dbReference type="OrthoDB" id="6159439at2759"/>
<evidence type="ECO:0000313" key="8">
    <source>
        <dbReference type="EMBL" id="ELT90003.1"/>
    </source>
</evidence>
<dbReference type="PROSITE" id="PS50071">
    <property type="entry name" value="HOMEOBOX_2"/>
    <property type="match status" value="1"/>
</dbReference>
<dbReference type="SUPFAM" id="SSF46689">
    <property type="entry name" value="Homeodomain-like"/>
    <property type="match status" value="1"/>
</dbReference>
<dbReference type="EMBL" id="KB311063">
    <property type="protein sequence ID" value="ELT90003.1"/>
    <property type="molecule type" value="Genomic_DNA"/>
</dbReference>
<organism evidence="8">
    <name type="scientific">Capitella teleta</name>
    <name type="common">Polychaete worm</name>
    <dbReference type="NCBI Taxonomy" id="283909"/>
    <lineage>
        <taxon>Eukaryota</taxon>
        <taxon>Metazoa</taxon>
        <taxon>Spiralia</taxon>
        <taxon>Lophotrochozoa</taxon>
        <taxon>Annelida</taxon>
        <taxon>Polychaeta</taxon>
        <taxon>Sedentaria</taxon>
        <taxon>Scolecida</taxon>
        <taxon>Capitellidae</taxon>
        <taxon>Capitella</taxon>
    </lineage>
</organism>
<dbReference type="PANTHER" id="PTHR46123:SF10">
    <property type="entry name" value="HOMEOBOX PROTEIN MIX.2"/>
    <property type="match status" value="1"/>
</dbReference>
<reference evidence="10" key="1">
    <citation type="submission" date="2012-12" db="EMBL/GenBank/DDBJ databases">
        <authorList>
            <person name="Hellsten U."/>
            <person name="Grimwood J."/>
            <person name="Chapman J.A."/>
            <person name="Shapiro H."/>
            <person name="Aerts A."/>
            <person name="Otillar R.P."/>
            <person name="Terry A.Y."/>
            <person name="Boore J.L."/>
            <person name="Simakov O."/>
            <person name="Marletaz F."/>
            <person name="Cho S.-J."/>
            <person name="Edsinger-Gonzales E."/>
            <person name="Havlak P."/>
            <person name="Kuo D.-H."/>
            <person name="Larsson T."/>
            <person name="Lv J."/>
            <person name="Arendt D."/>
            <person name="Savage R."/>
            <person name="Osoegawa K."/>
            <person name="de Jong P."/>
            <person name="Lindberg D.R."/>
            <person name="Seaver E.C."/>
            <person name="Weisblat D.A."/>
            <person name="Putnam N.H."/>
            <person name="Grigoriev I.V."/>
            <person name="Rokhsar D.S."/>
        </authorList>
    </citation>
    <scope>NUCLEOTIDE SEQUENCE</scope>
    <source>
        <strain evidence="10">I ESC-2004</strain>
    </source>
</reference>
<evidence type="ECO:0000256" key="4">
    <source>
        <dbReference type="ARBA" id="ARBA00023242"/>
    </source>
</evidence>
<protein>
    <recommendedName>
        <fullName evidence="7">Homeobox domain-containing protein</fullName>
    </recommendedName>
</protein>
<dbReference type="AlphaFoldDB" id="R7T989"/>
<evidence type="ECO:0000313" key="10">
    <source>
        <dbReference type="Proteomes" id="UP000014760"/>
    </source>
</evidence>
<dbReference type="EMBL" id="AMQN01014567">
    <property type="status" value="NOT_ANNOTATED_CDS"/>
    <property type="molecule type" value="Genomic_DNA"/>
</dbReference>
<feature type="domain" description="Homeobox" evidence="7">
    <location>
        <begin position="1"/>
        <end position="61"/>
    </location>
</feature>
<dbReference type="GO" id="GO:0000977">
    <property type="term" value="F:RNA polymerase II transcription regulatory region sequence-specific DNA binding"/>
    <property type="evidence" value="ECO:0007669"/>
    <property type="project" value="TreeGrafter"/>
</dbReference>
<evidence type="ECO:0000313" key="9">
    <source>
        <dbReference type="EnsemblMetazoa" id="CapteP129681"/>
    </source>
</evidence>
<evidence type="ECO:0000256" key="3">
    <source>
        <dbReference type="ARBA" id="ARBA00023155"/>
    </source>
</evidence>
<reference evidence="8 10" key="2">
    <citation type="journal article" date="2013" name="Nature">
        <title>Insights into bilaterian evolution from three spiralian genomes.</title>
        <authorList>
            <person name="Simakov O."/>
            <person name="Marletaz F."/>
            <person name="Cho S.J."/>
            <person name="Edsinger-Gonzales E."/>
            <person name="Havlak P."/>
            <person name="Hellsten U."/>
            <person name="Kuo D.H."/>
            <person name="Larsson T."/>
            <person name="Lv J."/>
            <person name="Arendt D."/>
            <person name="Savage R."/>
            <person name="Osoegawa K."/>
            <person name="de Jong P."/>
            <person name="Grimwood J."/>
            <person name="Chapman J.A."/>
            <person name="Shapiro H."/>
            <person name="Aerts A."/>
            <person name="Otillar R.P."/>
            <person name="Terry A.Y."/>
            <person name="Boore J.L."/>
            <person name="Grigoriev I.V."/>
            <person name="Lindberg D.R."/>
            <person name="Seaver E.C."/>
            <person name="Weisblat D.A."/>
            <person name="Putnam N.H."/>
            <person name="Rokhsar D.S."/>
        </authorList>
    </citation>
    <scope>NUCLEOTIDE SEQUENCE</scope>
    <source>
        <strain evidence="8 10">I ESC-2004</strain>
    </source>
</reference>
<dbReference type="SMART" id="SM00389">
    <property type="entry name" value="HOX"/>
    <property type="match status" value="1"/>
</dbReference>
<dbReference type="Gene3D" id="1.10.10.60">
    <property type="entry name" value="Homeodomain-like"/>
    <property type="match status" value="1"/>
</dbReference>
<dbReference type="HOGENOM" id="CLU_049543_12_1_1"/>
<reference evidence="9" key="3">
    <citation type="submission" date="2015-06" db="UniProtKB">
        <authorList>
            <consortium name="EnsemblMetazoa"/>
        </authorList>
    </citation>
    <scope>IDENTIFICATION</scope>
</reference>
<comment type="subcellular location">
    <subcellularLocation>
        <location evidence="1 5 6">Nucleus</location>
    </subcellularLocation>
</comment>
<keyword evidence="3 5" id="KW-0371">Homeobox</keyword>
<evidence type="ECO:0000259" key="7">
    <source>
        <dbReference type="PROSITE" id="PS50071"/>
    </source>
</evidence>
<dbReference type="InterPro" id="IPR051306">
    <property type="entry name" value="Homeobox_regulator"/>
</dbReference>